<protein>
    <submittedName>
        <fullName evidence="2">Uncharacterized protein</fullName>
    </submittedName>
</protein>
<feature type="signal peptide" evidence="1">
    <location>
        <begin position="1"/>
        <end position="23"/>
    </location>
</feature>
<accession>A0A0B4S0X8</accession>
<name>A0A0B4S0X8_9FIRM</name>
<dbReference type="EMBL" id="CP009761">
    <property type="protein sequence ID" value="AIZ36400.1"/>
    <property type="molecule type" value="Genomic_DNA"/>
</dbReference>
<feature type="chain" id="PRO_5002094572" evidence="1">
    <location>
        <begin position="24"/>
        <end position="165"/>
    </location>
</feature>
<evidence type="ECO:0000313" key="4">
    <source>
        <dbReference type="Proteomes" id="UP000031386"/>
    </source>
</evidence>
<keyword evidence="1" id="KW-0732">Signal</keyword>
<dbReference type="KEGG" id="pmic:NW74_03125"/>
<dbReference type="AlphaFoldDB" id="A0A0B4S0X8"/>
<reference evidence="3" key="2">
    <citation type="submission" date="2020-04" db="EMBL/GenBank/DDBJ databases">
        <title>Deep metagenomics examines the oral microbiome during advanced dental caries in children, revealing novel taxa and co-occurrences with host molecules.</title>
        <authorList>
            <person name="Baker J.L."/>
            <person name="Morton J.T."/>
            <person name="Dinis M."/>
            <person name="Alvarez R."/>
            <person name="Tran N.C."/>
            <person name="Knight R."/>
            <person name="Edlund A."/>
        </authorList>
    </citation>
    <scope>NUCLEOTIDE SEQUENCE</scope>
    <source>
        <strain evidence="3">JCVI_23_bin.11</strain>
    </source>
</reference>
<sequence length="165" mass="19221">MKKFLIVCTLILSMGLGFNIVTASEHFEPTHSNTKSGKEYGIKEEYRVRELENGKLEIEFKKGFFTIVDKDEISMICDLDCDEYAEIPDDTDEVYNEYNNSAVTRFKTLKVSGISPNFPYSRYYDEYNDDFEAWYGGTLVLDNVVCKNSKTYIATYKEIMYLLFK</sequence>
<evidence type="ECO:0000313" key="2">
    <source>
        <dbReference type="EMBL" id="AIZ36400.1"/>
    </source>
</evidence>
<keyword evidence="4" id="KW-1185">Reference proteome</keyword>
<dbReference type="EMBL" id="JABZRE010000004">
    <property type="protein sequence ID" value="MBF1306590.1"/>
    <property type="molecule type" value="Genomic_DNA"/>
</dbReference>
<evidence type="ECO:0000256" key="1">
    <source>
        <dbReference type="SAM" id="SignalP"/>
    </source>
</evidence>
<reference evidence="2 4" key="1">
    <citation type="submission" date="2014-10" db="EMBL/GenBank/DDBJ databases">
        <title>Complete genome sequence of Parvimonas micra KCOM 1535 (= ChDC B708).</title>
        <authorList>
            <person name="Kook J.-K."/>
            <person name="Park S.-N."/>
            <person name="Lim Y.K."/>
            <person name="Roh H."/>
        </authorList>
    </citation>
    <scope>NUCLEOTIDE SEQUENCE [LARGE SCALE GENOMIC DNA]</scope>
    <source>
        <strain evidence="2">KCOM 1535</strain>
        <strain evidence="4">KCOM 1535 / ChDC B708</strain>
    </source>
</reference>
<dbReference type="Proteomes" id="UP000031386">
    <property type="component" value="Chromosome"/>
</dbReference>
<gene>
    <name evidence="3" type="ORF">HXM94_02195</name>
    <name evidence="2" type="ORF">NW74_03125</name>
</gene>
<proteinExistence type="predicted"/>
<organism evidence="2 4">
    <name type="scientific">Parvimonas micra</name>
    <dbReference type="NCBI Taxonomy" id="33033"/>
    <lineage>
        <taxon>Bacteria</taxon>
        <taxon>Bacillati</taxon>
        <taxon>Bacillota</taxon>
        <taxon>Tissierellia</taxon>
        <taxon>Tissierellales</taxon>
        <taxon>Peptoniphilaceae</taxon>
        <taxon>Parvimonas</taxon>
    </lineage>
</organism>
<dbReference type="Proteomes" id="UP000758611">
    <property type="component" value="Unassembled WGS sequence"/>
</dbReference>
<evidence type="ECO:0000313" key="3">
    <source>
        <dbReference type="EMBL" id="MBF1306590.1"/>
    </source>
</evidence>
<dbReference type="RefSeq" id="WP_041953772.1">
    <property type="nucleotide sequence ID" value="NZ_CP009761.1"/>
</dbReference>